<dbReference type="PROSITE" id="PS00211">
    <property type="entry name" value="ABC_TRANSPORTER_1"/>
    <property type="match status" value="1"/>
</dbReference>
<proteinExistence type="predicted"/>
<keyword evidence="7" id="KW-0408">Iron</keyword>
<dbReference type="GO" id="GO:0016887">
    <property type="term" value="F:ATP hydrolysis activity"/>
    <property type="evidence" value="ECO:0007669"/>
    <property type="project" value="InterPro"/>
</dbReference>
<dbReference type="GO" id="GO:0005524">
    <property type="term" value="F:ATP binding"/>
    <property type="evidence" value="ECO:0007669"/>
    <property type="project" value="UniProtKB-KW"/>
</dbReference>
<gene>
    <name evidence="11" type="ORF">IRY55_03345</name>
</gene>
<evidence type="ECO:0000313" key="12">
    <source>
        <dbReference type="Proteomes" id="UP000622653"/>
    </source>
</evidence>
<keyword evidence="8" id="KW-0406">Ion transport</keyword>
<keyword evidence="6 11" id="KW-0067">ATP-binding</keyword>
<dbReference type="SUPFAM" id="SSF52540">
    <property type="entry name" value="P-loop containing nucleoside triphosphate hydrolases"/>
    <property type="match status" value="1"/>
</dbReference>
<comment type="subcellular location">
    <subcellularLocation>
        <location evidence="1">Cell membrane</location>
        <topology evidence="1">Peripheral membrane protein</topology>
    </subcellularLocation>
</comment>
<dbReference type="RefSeq" id="WP_194561830.1">
    <property type="nucleotide sequence ID" value="NZ_JADKPV010000001.1"/>
</dbReference>
<evidence type="ECO:0000256" key="1">
    <source>
        <dbReference type="ARBA" id="ARBA00004202"/>
    </source>
</evidence>
<evidence type="ECO:0000256" key="5">
    <source>
        <dbReference type="ARBA" id="ARBA00022741"/>
    </source>
</evidence>
<keyword evidence="12" id="KW-1185">Reference proteome</keyword>
<evidence type="ECO:0000256" key="6">
    <source>
        <dbReference type="ARBA" id="ARBA00022840"/>
    </source>
</evidence>
<evidence type="ECO:0000256" key="8">
    <source>
        <dbReference type="ARBA" id="ARBA00023065"/>
    </source>
</evidence>
<comment type="caution">
    <text evidence="11">The sequence shown here is derived from an EMBL/GenBank/DDBJ whole genome shotgun (WGS) entry which is preliminary data.</text>
</comment>
<keyword evidence="2" id="KW-0813">Transport</keyword>
<dbReference type="InterPro" id="IPR051535">
    <property type="entry name" value="Siderophore_ABC-ATPase"/>
</dbReference>
<organism evidence="11 12">
    <name type="scientific">Savagea serpentis</name>
    <dbReference type="NCBI Taxonomy" id="2785297"/>
    <lineage>
        <taxon>Bacteria</taxon>
        <taxon>Bacillati</taxon>
        <taxon>Bacillota</taxon>
        <taxon>Bacilli</taxon>
        <taxon>Bacillales</taxon>
        <taxon>Caryophanaceae</taxon>
        <taxon>Savagea</taxon>
    </lineage>
</organism>
<sequence>MLDFKEVSFSYDSKNFQLEKVTAHIPKGQVTTILGPNGSGKSTLLKTVAKAHLPTEGAVLLRGEDIATCPMKQFARRVAVVYQQNEAPSDITVEHLVSYGRIPYQERFRGMTCEDEEAVDWALSVTGLEGKRHHPVYALSGGERQRVWIALALAQKTPILLLDEPTTYLDLYYQYDLLDLIQSLNVQYGLTVVMVLHDLNQAFRYSDTVLVMKEGRLVANGPPERALTEERIYDVYGIQMTVRYEEAIGWYTVPLKGR</sequence>
<dbReference type="Proteomes" id="UP000622653">
    <property type="component" value="Unassembled WGS sequence"/>
</dbReference>
<accession>A0A8J7KKS2</accession>
<dbReference type="InterPro" id="IPR027417">
    <property type="entry name" value="P-loop_NTPase"/>
</dbReference>
<keyword evidence="3" id="KW-1003">Cell membrane</keyword>
<evidence type="ECO:0000256" key="4">
    <source>
        <dbReference type="ARBA" id="ARBA00022496"/>
    </source>
</evidence>
<dbReference type="SMART" id="SM00382">
    <property type="entry name" value="AAA"/>
    <property type="match status" value="1"/>
</dbReference>
<dbReference type="GO" id="GO:0005886">
    <property type="term" value="C:plasma membrane"/>
    <property type="evidence" value="ECO:0007669"/>
    <property type="project" value="UniProtKB-SubCell"/>
</dbReference>
<evidence type="ECO:0000256" key="7">
    <source>
        <dbReference type="ARBA" id="ARBA00023004"/>
    </source>
</evidence>
<dbReference type="Pfam" id="PF00005">
    <property type="entry name" value="ABC_tran"/>
    <property type="match status" value="1"/>
</dbReference>
<keyword evidence="9" id="KW-0472">Membrane</keyword>
<dbReference type="Gene3D" id="3.40.50.300">
    <property type="entry name" value="P-loop containing nucleotide triphosphate hydrolases"/>
    <property type="match status" value="1"/>
</dbReference>
<dbReference type="InterPro" id="IPR017871">
    <property type="entry name" value="ABC_transporter-like_CS"/>
</dbReference>
<dbReference type="InterPro" id="IPR003593">
    <property type="entry name" value="AAA+_ATPase"/>
</dbReference>
<dbReference type="GO" id="GO:0006826">
    <property type="term" value="P:iron ion transport"/>
    <property type="evidence" value="ECO:0007669"/>
    <property type="project" value="UniProtKB-KW"/>
</dbReference>
<reference evidence="11" key="1">
    <citation type="submission" date="2020-11" db="EMBL/GenBank/DDBJ databases">
        <title>Multidrug resistant novel bacterium Savagea serpentis sp. nov., isolated from the scats of a vine snake (Ahaetulla nasuta).</title>
        <authorList>
            <person name="Venkata Ramana V."/>
            <person name="Vikas Patil S."/>
            <person name="Yogita Lugani V."/>
        </authorList>
    </citation>
    <scope>NUCLEOTIDE SEQUENCE</scope>
    <source>
        <strain evidence="11">SN6</strain>
    </source>
</reference>
<keyword evidence="5" id="KW-0547">Nucleotide-binding</keyword>
<protein>
    <submittedName>
        <fullName evidence="11">ABC transporter ATP-binding protein</fullName>
    </submittedName>
</protein>
<dbReference type="InterPro" id="IPR003439">
    <property type="entry name" value="ABC_transporter-like_ATP-bd"/>
</dbReference>
<keyword evidence="4" id="KW-0410">Iron transport</keyword>
<dbReference type="FunFam" id="3.40.50.300:FF:000134">
    <property type="entry name" value="Iron-enterobactin ABC transporter ATP-binding protein"/>
    <property type="match status" value="1"/>
</dbReference>
<evidence type="ECO:0000259" key="10">
    <source>
        <dbReference type="PROSITE" id="PS50893"/>
    </source>
</evidence>
<dbReference type="EMBL" id="JADKPV010000001">
    <property type="protein sequence ID" value="MBF4500389.1"/>
    <property type="molecule type" value="Genomic_DNA"/>
</dbReference>
<dbReference type="AlphaFoldDB" id="A0A8J7KKS2"/>
<feature type="domain" description="ABC transporter" evidence="10">
    <location>
        <begin position="2"/>
        <end position="239"/>
    </location>
</feature>
<evidence type="ECO:0000313" key="11">
    <source>
        <dbReference type="EMBL" id="MBF4500389.1"/>
    </source>
</evidence>
<evidence type="ECO:0000256" key="2">
    <source>
        <dbReference type="ARBA" id="ARBA00022448"/>
    </source>
</evidence>
<evidence type="ECO:0000256" key="3">
    <source>
        <dbReference type="ARBA" id="ARBA00022475"/>
    </source>
</evidence>
<evidence type="ECO:0000256" key="9">
    <source>
        <dbReference type="ARBA" id="ARBA00023136"/>
    </source>
</evidence>
<name>A0A8J7KKS2_9BACL</name>
<dbReference type="PROSITE" id="PS50893">
    <property type="entry name" value="ABC_TRANSPORTER_2"/>
    <property type="match status" value="1"/>
</dbReference>
<dbReference type="PANTHER" id="PTHR42771">
    <property type="entry name" value="IRON(3+)-HYDROXAMATE IMPORT ATP-BINDING PROTEIN FHUC"/>
    <property type="match status" value="1"/>
</dbReference>
<dbReference type="PANTHER" id="PTHR42771:SF10">
    <property type="entry name" value="FERRICHROME TRANSPORT ATP-BINDING PROTEIN FHUC"/>
    <property type="match status" value="1"/>
</dbReference>
<dbReference type="CDD" id="cd03214">
    <property type="entry name" value="ABC_Iron-Siderophores_B12_Hemin"/>
    <property type="match status" value="1"/>
</dbReference>